<evidence type="ECO:0000256" key="1">
    <source>
        <dbReference type="SAM" id="Phobius"/>
    </source>
</evidence>
<dbReference type="PANTHER" id="PTHR44843:SF2">
    <property type="entry name" value="METHYLTRANSFERASE"/>
    <property type="match status" value="1"/>
</dbReference>
<name>A0ABM3HMA9_9MYRT</name>
<organism evidence="3 4">
    <name type="scientific">Rhodamnia argentea</name>
    <dbReference type="NCBI Taxonomy" id="178133"/>
    <lineage>
        <taxon>Eukaryota</taxon>
        <taxon>Viridiplantae</taxon>
        <taxon>Streptophyta</taxon>
        <taxon>Embryophyta</taxon>
        <taxon>Tracheophyta</taxon>
        <taxon>Spermatophyta</taxon>
        <taxon>Magnoliopsida</taxon>
        <taxon>eudicotyledons</taxon>
        <taxon>Gunneridae</taxon>
        <taxon>Pentapetalae</taxon>
        <taxon>rosids</taxon>
        <taxon>malvids</taxon>
        <taxon>Myrtales</taxon>
        <taxon>Myrtaceae</taxon>
        <taxon>Myrtoideae</taxon>
        <taxon>Myrteae</taxon>
        <taxon>Australasian group</taxon>
        <taxon>Rhodamnia</taxon>
    </lineage>
</organism>
<evidence type="ECO:0000259" key="2">
    <source>
        <dbReference type="Pfam" id="PF25276"/>
    </source>
</evidence>
<gene>
    <name evidence="4" type="primary">LOC115745837</name>
</gene>
<evidence type="ECO:0000313" key="4">
    <source>
        <dbReference type="RefSeq" id="XP_048137737.1"/>
    </source>
</evidence>
<dbReference type="Gene3D" id="3.40.50.150">
    <property type="entry name" value="Vaccinia Virus protein VP39"/>
    <property type="match status" value="2"/>
</dbReference>
<keyword evidence="1" id="KW-0812">Transmembrane</keyword>
<dbReference type="InterPro" id="IPR057192">
    <property type="entry name" value="DUF7870"/>
</dbReference>
<protein>
    <submittedName>
        <fullName evidence="4">Uncharacterized protein LOC115745837 isoform X1</fullName>
    </submittedName>
</protein>
<keyword evidence="3" id="KW-1185">Reference proteome</keyword>
<sequence length="575" mass="65015">MEPSPAKSSFLRNILVRALLFGVVLIVVRFAYVVTIAGESCNLGDFCFFSLPENINLVIAGAGSGASASAAVVKEVAKSQSTAPKRRDIRKSKEWIKAVRFYSSVFQDLMVDAFLSPGQRTLCVGSVVGEDVFALRDIGVMDSIGIAKKASPPLVKSGELHRLPFANDTFDFIFSGGGHFDRFLRPVDVAAELERTLKLEGFLVVHVRANDTYSFNSFLEMFKHCTLLRSHDIDGFESSVPRIREIVLKKVGDSDIHSHLIRKSKVSSGNRCSVPEYKHKLVRNAEPLIKEEPLKPWITLKRNIQNIKYLPSMVDISFKNRYVYVDIGARSYGSSIGSWFRKQYPKQNKTFEVYAIEADKTFHDEYKTKKAVTLLPYAAWVKNESLFFEINRDPDHKVEVVKGRGMGRIQPKQSSAKSDGEVIQIKGFDLAEWLKRTVSAKDFVVMKMDVEGTEFDLIPRLFKSGAICLIDEIFLECHYNRWQRCCPGERSPKYERTYGSLYFFATGVVGESFFRADNSNDTDAIPFAERKKGEKKGYRKFVLLLPGREGSGLHKCKLLLFKVLTWAHGLKPKFV</sequence>
<dbReference type="SUPFAM" id="SSF53335">
    <property type="entry name" value="S-adenosyl-L-methionine-dependent methyltransferases"/>
    <property type="match status" value="2"/>
</dbReference>
<keyword evidence="1" id="KW-0472">Membrane</keyword>
<feature type="transmembrane region" description="Helical" evidence="1">
    <location>
        <begin position="14"/>
        <end position="32"/>
    </location>
</feature>
<feature type="domain" description="DUF7870" evidence="2">
    <location>
        <begin position="421"/>
        <end position="485"/>
    </location>
</feature>
<evidence type="ECO:0000313" key="3">
    <source>
        <dbReference type="Proteomes" id="UP000827889"/>
    </source>
</evidence>
<accession>A0ABM3HMA9</accession>
<reference evidence="4" key="1">
    <citation type="submission" date="2025-08" db="UniProtKB">
        <authorList>
            <consortium name="RefSeq"/>
        </authorList>
    </citation>
    <scope>IDENTIFICATION</scope>
    <source>
        <tissue evidence="4">Leaf</tissue>
    </source>
</reference>
<feature type="domain" description="DUF7870" evidence="2">
    <location>
        <begin position="286"/>
        <end position="382"/>
    </location>
</feature>
<dbReference type="Pfam" id="PF25276">
    <property type="entry name" value="DUF7870"/>
    <property type="match status" value="2"/>
</dbReference>
<proteinExistence type="predicted"/>
<dbReference type="PANTHER" id="PTHR44843">
    <property type="entry name" value="METHYLTRANSFERASE"/>
    <property type="match status" value="1"/>
</dbReference>
<dbReference type="RefSeq" id="XP_048137737.1">
    <property type="nucleotide sequence ID" value="XM_048281780.1"/>
</dbReference>
<keyword evidence="1" id="KW-1133">Transmembrane helix</keyword>
<dbReference type="GeneID" id="115745837"/>
<dbReference type="InterPro" id="IPR029063">
    <property type="entry name" value="SAM-dependent_MTases_sf"/>
</dbReference>
<dbReference type="Proteomes" id="UP000827889">
    <property type="component" value="Chromosome 7"/>
</dbReference>